<name>A0A8X6NTK2_NEPPI</name>
<comment type="caution">
    <text evidence="1">The sequence shown here is derived from an EMBL/GenBank/DDBJ whole genome shotgun (WGS) entry which is preliminary data.</text>
</comment>
<reference evidence="1" key="1">
    <citation type="submission" date="2020-08" db="EMBL/GenBank/DDBJ databases">
        <title>Multicomponent nature underlies the extraordinary mechanical properties of spider dragline silk.</title>
        <authorList>
            <person name="Kono N."/>
            <person name="Nakamura H."/>
            <person name="Mori M."/>
            <person name="Yoshida Y."/>
            <person name="Ohtoshi R."/>
            <person name="Malay A.D."/>
            <person name="Moran D.A.P."/>
            <person name="Tomita M."/>
            <person name="Numata K."/>
            <person name="Arakawa K."/>
        </authorList>
    </citation>
    <scope>NUCLEOTIDE SEQUENCE</scope>
</reference>
<organism evidence="1 2">
    <name type="scientific">Nephila pilipes</name>
    <name type="common">Giant wood spider</name>
    <name type="synonym">Nephila maculata</name>
    <dbReference type="NCBI Taxonomy" id="299642"/>
    <lineage>
        <taxon>Eukaryota</taxon>
        <taxon>Metazoa</taxon>
        <taxon>Ecdysozoa</taxon>
        <taxon>Arthropoda</taxon>
        <taxon>Chelicerata</taxon>
        <taxon>Arachnida</taxon>
        <taxon>Araneae</taxon>
        <taxon>Araneomorphae</taxon>
        <taxon>Entelegynae</taxon>
        <taxon>Araneoidea</taxon>
        <taxon>Nephilidae</taxon>
        <taxon>Nephila</taxon>
    </lineage>
</organism>
<dbReference type="Proteomes" id="UP000887013">
    <property type="component" value="Unassembled WGS sequence"/>
</dbReference>
<dbReference type="SUPFAM" id="SSF53098">
    <property type="entry name" value="Ribonuclease H-like"/>
    <property type="match status" value="1"/>
</dbReference>
<accession>A0A8X6NTK2</accession>
<sequence>MHVKSLSPLSSHTDVDESWMPYQVKSSICGLRLQLSLDVINSILSLALILYTDGSRFDSGRTDSGVLMKTSTGEHKYYFRNPYHRSSFRFELVAIREAINLALEADADDV</sequence>
<protein>
    <submittedName>
        <fullName evidence="1">Uncharacterized protein</fullName>
    </submittedName>
</protein>
<proteinExistence type="predicted"/>
<evidence type="ECO:0000313" key="2">
    <source>
        <dbReference type="Proteomes" id="UP000887013"/>
    </source>
</evidence>
<dbReference type="AlphaFoldDB" id="A0A8X6NTK2"/>
<evidence type="ECO:0000313" key="1">
    <source>
        <dbReference type="EMBL" id="GFT33443.1"/>
    </source>
</evidence>
<dbReference type="InterPro" id="IPR012337">
    <property type="entry name" value="RNaseH-like_sf"/>
</dbReference>
<gene>
    <name evidence="1" type="ORF">NPIL_146991</name>
</gene>
<keyword evidence="2" id="KW-1185">Reference proteome</keyword>
<dbReference type="EMBL" id="BMAW01013347">
    <property type="protein sequence ID" value="GFT33443.1"/>
    <property type="molecule type" value="Genomic_DNA"/>
</dbReference>